<keyword evidence="1" id="KW-0812">Transmembrane</keyword>
<gene>
    <name evidence="2" type="ORF">KC675_04250</name>
</gene>
<evidence type="ECO:0000256" key="1">
    <source>
        <dbReference type="SAM" id="Phobius"/>
    </source>
</evidence>
<protein>
    <submittedName>
        <fullName evidence="2">Uncharacterized protein</fullName>
    </submittedName>
</protein>
<feature type="transmembrane region" description="Helical" evidence="1">
    <location>
        <begin position="63"/>
        <end position="84"/>
    </location>
</feature>
<keyword evidence="1" id="KW-0472">Membrane</keyword>
<dbReference type="AlphaFoldDB" id="A0A955I863"/>
<accession>A0A955I863</accession>
<evidence type="ECO:0000313" key="3">
    <source>
        <dbReference type="Proteomes" id="UP000745577"/>
    </source>
</evidence>
<evidence type="ECO:0000313" key="2">
    <source>
        <dbReference type="EMBL" id="MCA9380362.1"/>
    </source>
</evidence>
<reference evidence="2" key="1">
    <citation type="submission" date="2020-04" db="EMBL/GenBank/DDBJ databases">
        <authorList>
            <person name="Zhang T."/>
        </authorList>
    </citation>
    <scope>NUCLEOTIDE SEQUENCE</scope>
    <source>
        <strain evidence="2">HKST-UBA15</strain>
    </source>
</reference>
<organism evidence="2 3">
    <name type="scientific">Candidatus Dojkabacteria bacterium</name>
    <dbReference type="NCBI Taxonomy" id="2099670"/>
    <lineage>
        <taxon>Bacteria</taxon>
        <taxon>Candidatus Dojkabacteria</taxon>
    </lineage>
</organism>
<dbReference type="Proteomes" id="UP000745577">
    <property type="component" value="Unassembled WGS sequence"/>
</dbReference>
<name>A0A955I863_9BACT</name>
<sequence>MSDKSTRIEHRTQEGEVYHVEQTTDEQGNNRTTVGFSSSDGLFRATVDSETGGQINGIGCDKILLFVAGAIVAAGSCGFFASLLSNPPN</sequence>
<dbReference type="EMBL" id="JAGQLL010000053">
    <property type="protein sequence ID" value="MCA9380362.1"/>
    <property type="molecule type" value="Genomic_DNA"/>
</dbReference>
<keyword evidence="1" id="KW-1133">Transmembrane helix</keyword>
<proteinExistence type="predicted"/>
<reference evidence="2" key="2">
    <citation type="journal article" date="2021" name="Microbiome">
        <title>Successional dynamics and alternative stable states in a saline activated sludge microbial community over 9 years.</title>
        <authorList>
            <person name="Wang Y."/>
            <person name="Ye J."/>
            <person name="Ju F."/>
            <person name="Liu L."/>
            <person name="Boyd J.A."/>
            <person name="Deng Y."/>
            <person name="Parks D.H."/>
            <person name="Jiang X."/>
            <person name="Yin X."/>
            <person name="Woodcroft B.J."/>
            <person name="Tyson G.W."/>
            <person name="Hugenholtz P."/>
            <person name="Polz M.F."/>
            <person name="Zhang T."/>
        </authorList>
    </citation>
    <scope>NUCLEOTIDE SEQUENCE</scope>
    <source>
        <strain evidence="2">HKST-UBA15</strain>
    </source>
</reference>
<comment type="caution">
    <text evidence="2">The sequence shown here is derived from an EMBL/GenBank/DDBJ whole genome shotgun (WGS) entry which is preliminary data.</text>
</comment>